<evidence type="ECO:0000313" key="5">
    <source>
        <dbReference type="Proteomes" id="UP000480266"/>
    </source>
</evidence>
<evidence type="ECO:0000259" key="3">
    <source>
        <dbReference type="Pfam" id="PF17289"/>
    </source>
</evidence>
<feature type="region of interest" description="Disordered" evidence="2">
    <location>
        <begin position="478"/>
        <end position="500"/>
    </location>
</feature>
<dbReference type="InterPro" id="IPR035421">
    <property type="entry name" value="Terminase_6C"/>
</dbReference>
<dbReference type="Gene3D" id="3.30.420.240">
    <property type="match status" value="1"/>
</dbReference>
<keyword evidence="1" id="KW-1188">Viral release from host cell</keyword>
<comment type="caution">
    <text evidence="4">The sequence shown here is derived from an EMBL/GenBank/DDBJ whole genome shotgun (WGS) entry which is preliminary data.</text>
</comment>
<reference evidence="4" key="1">
    <citation type="submission" date="2020-02" db="EMBL/GenBank/DDBJ databases">
        <title>Draft genome sequence of Candidatus Afipia apatlaquensis IBT-C3, a potential strain for decolorization of textile dyes.</title>
        <authorList>
            <person name="Sanchez-Reyes A."/>
            <person name="Breton-Deval L."/>
            <person name="Mangelson H."/>
            <person name="Sanchez-Flores A."/>
        </authorList>
    </citation>
    <scope>NUCLEOTIDE SEQUENCE [LARGE SCALE GENOMIC DNA]</scope>
    <source>
        <strain evidence="4">IBT-C3</strain>
    </source>
</reference>
<gene>
    <name evidence="4" type="ORF">G4V63_30045</name>
</gene>
<accession>A0A7C9VIQ6</accession>
<dbReference type="Gene3D" id="3.40.50.300">
    <property type="entry name" value="P-loop containing nucleotide triphosphate hydrolases"/>
    <property type="match status" value="1"/>
</dbReference>
<feature type="domain" description="Terminase large subunit gp17-like C-terminal" evidence="3">
    <location>
        <begin position="309"/>
        <end position="448"/>
    </location>
</feature>
<dbReference type="Pfam" id="PF17289">
    <property type="entry name" value="Terminase_6C"/>
    <property type="match status" value="1"/>
</dbReference>
<protein>
    <recommendedName>
        <fullName evidence="3">Terminase large subunit gp17-like C-terminal domain-containing protein</fullName>
    </recommendedName>
</protein>
<evidence type="ECO:0000313" key="4">
    <source>
        <dbReference type="EMBL" id="NGX99288.1"/>
    </source>
</evidence>
<dbReference type="InterPro" id="IPR027417">
    <property type="entry name" value="P-loop_NTPase"/>
</dbReference>
<evidence type="ECO:0000256" key="2">
    <source>
        <dbReference type="SAM" id="MobiDB-lite"/>
    </source>
</evidence>
<dbReference type="AlphaFoldDB" id="A0A7C9VIQ6"/>
<proteinExistence type="predicted"/>
<name>A0A7C9VIQ6_9BRAD</name>
<keyword evidence="5" id="KW-1185">Reference proteome</keyword>
<dbReference type="EMBL" id="JAAMRR010001538">
    <property type="protein sequence ID" value="NGX99288.1"/>
    <property type="molecule type" value="Genomic_DNA"/>
</dbReference>
<sequence length="500" mass="56155">MSSDLQLYRAVLKNDLLAFLEGAFPVVDNRWGLEVAPYLEYLVSELTGIVEGRQTRLIINLPPRHLKSVLTSIVFVAWLLGRDPKLRIAVISHSQALASDLASKTLQLVSSDFYRRVFPGLHLRDNGRKAMDFVTTEGGGRYAASFETGITGRGFDVIIIDDPISAHHVKSEKERANVNENFDTMIASRLDDQIKGAMIVVGQRMHEDDLSGNLLQKGGWKHVCLPLVAEEAASYTFGKSCWDRTVGEPLLASQWPEPIIRRKREEVGAPIFAAQYQQNPSAAFGELIRPDQILHFSDLPPDARRITLSWDTAVKTGSDNSYTVCLVIARDTRRHYVIDVLRSRLDPVQMRDAALELITAYKPEKILIEDASSGSGLYSMLSERGYHAELRPTGGRGKEERLESQLHVFAQHRVLIKKNQPWTVEFEGELMRFPFSKHNDQVDALTQYLAWIADGPMTNPVVTGTGGKEARIGRALSRQPWPVAKGDNPLRPRGKPMRRW</sequence>
<organism evidence="4 5">
    <name type="scientific">Candidatus Afipia apatlaquensis</name>
    <dbReference type="NCBI Taxonomy" id="2712852"/>
    <lineage>
        <taxon>Bacteria</taxon>
        <taxon>Pseudomonadati</taxon>
        <taxon>Pseudomonadota</taxon>
        <taxon>Alphaproteobacteria</taxon>
        <taxon>Hyphomicrobiales</taxon>
        <taxon>Nitrobacteraceae</taxon>
        <taxon>Afipia</taxon>
    </lineage>
</organism>
<dbReference type="Proteomes" id="UP000480266">
    <property type="component" value="Unassembled WGS sequence"/>
</dbReference>
<evidence type="ECO:0000256" key="1">
    <source>
        <dbReference type="ARBA" id="ARBA00022612"/>
    </source>
</evidence>